<accession>A0A9P5WXS8</accession>
<feature type="region of interest" description="Disordered" evidence="1">
    <location>
        <begin position="100"/>
        <end position="123"/>
    </location>
</feature>
<reference evidence="2" key="1">
    <citation type="submission" date="2020-11" db="EMBL/GenBank/DDBJ databases">
        <authorList>
            <consortium name="DOE Joint Genome Institute"/>
            <person name="Ahrendt S."/>
            <person name="Riley R."/>
            <person name="Andreopoulos W."/>
            <person name="Labutti K."/>
            <person name="Pangilinan J."/>
            <person name="Ruiz-Duenas F.J."/>
            <person name="Barrasa J.M."/>
            <person name="Sanchez-Garcia M."/>
            <person name="Camarero S."/>
            <person name="Miyauchi S."/>
            <person name="Serrano A."/>
            <person name="Linde D."/>
            <person name="Babiker R."/>
            <person name="Drula E."/>
            <person name="Ayuso-Fernandez I."/>
            <person name="Pacheco R."/>
            <person name="Padilla G."/>
            <person name="Ferreira P."/>
            <person name="Barriuso J."/>
            <person name="Kellner H."/>
            <person name="Castanera R."/>
            <person name="Alfaro M."/>
            <person name="Ramirez L."/>
            <person name="Pisabarro A.G."/>
            <person name="Kuo A."/>
            <person name="Tritt A."/>
            <person name="Lipzen A."/>
            <person name="He G."/>
            <person name="Yan M."/>
            <person name="Ng V."/>
            <person name="Cullen D."/>
            <person name="Martin F."/>
            <person name="Rosso M.-N."/>
            <person name="Henrissat B."/>
            <person name="Hibbett D."/>
            <person name="Martinez A.T."/>
            <person name="Grigoriev I.V."/>
        </authorList>
    </citation>
    <scope>NUCLEOTIDE SEQUENCE</scope>
    <source>
        <strain evidence="2">MF-IS2</strain>
    </source>
</reference>
<dbReference type="EMBL" id="MU152528">
    <property type="protein sequence ID" value="KAF9440432.1"/>
    <property type="molecule type" value="Genomic_DNA"/>
</dbReference>
<dbReference type="AlphaFoldDB" id="A0A9P5WXS8"/>
<gene>
    <name evidence="2" type="ORF">P691DRAFT_782332</name>
</gene>
<name>A0A9P5WXS8_9AGAR</name>
<organism evidence="2 3">
    <name type="scientific">Macrolepiota fuliginosa MF-IS2</name>
    <dbReference type="NCBI Taxonomy" id="1400762"/>
    <lineage>
        <taxon>Eukaryota</taxon>
        <taxon>Fungi</taxon>
        <taxon>Dikarya</taxon>
        <taxon>Basidiomycota</taxon>
        <taxon>Agaricomycotina</taxon>
        <taxon>Agaricomycetes</taxon>
        <taxon>Agaricomycetidae</taxon>
        <taxon>Agaricales</taxon>
        <taxon>Agaricineae</taxon>
        <taxon>Agaricaceae</taxon>
        <taxon>Macrolepiota</taxon>
    </lineage>
</organism>
<dbReference type="Proteomes" id="UP000807342">
    <property type="component" value="Unassembled WGS sequence"/>
</dbReference>
<evidence type="ECO:0000256" key="1">
    <source>
        <dbReference type="SAM" id="MobiDB-lite"/>
    </source>
</evidence>
<sequence length="123" mass="13215">MEISTAKPGPLKVLDTSGKWRLPTPDSSLKHSLDKLSLSNLLSMPTGSFHLAILATAGPSSVTPVEGPHLDSSIQADINTKMLPVTTDNHTVLAVDHMTFRDSQEEDISNRDAERGLDNSQAP</sequence>
<proteinExistence type="predicted"/>
<keyword evidence="3" id="KW-1185">Reference proteome</keyword>
<feature type="compositionally biased region" description="Basic and acidic residues" evidence="1">
    <location>
        <begin position="100"/>
        <end position="117"/>
    </location>
</feature>
<evidence type="ECO:0000313" key="2">
    <source>
        <dbReference type="EMBL" id="KAF9440432.1"/>
    </source>
</evidence>
<evidence type="ECO:0000313" key="3">
    <source>
        <dbReference type="Proteomes" id="UP000807342"/>
    </source>
</evidence>
<protein>
    <submittedName>
        <fullName evidence="2">Uncharacterized protein</fullName>
    </submittedName>
</protein>
<comment type="caution">
    <text evidence="2">The sequence shown here is derived from an EMBL/GenBank/DDBJ whole genome shotgun (WGS) entry which is preliminary data.</text>
</comment>